<keyword evidence="2" id="KW-1185">Reference proteome</keyword>
<protein>
    <submittedName>
        <fullName evidence="1">Uncharacterized protein</fullName>
    </submittedName>
</protein>
<reference evidence="1 2" key="1">
    <citation type="submission" date="2021-01" db="EMBL/GenBank/DDBJ databases">
        <title>Whole genome shotgun sequence of Catellatospora citrea NBRC 14495.</title>
        <authorList>
            <person name="Komaki H."/>
            <person name="Tamura T."/>
        </authorList>
    </citation>
    <scope>NUCLEOTIDE SEQUENCE [LARGE SCALE GENOMIC DNA]</scope>
    <source>
        <strain evidence="1 2">NBRC 14495</strain>
    </source>
</reference>
<comment type="caution">
    <text evidence="1">The sequence shown here is derived from an EMBL/GenBank/DDBJ whole genome shotgun (WGS) entry which is preliminary data.</text>
</comment>
<proteinExistence type="predicted"/>
<evidence type="ECO:0000313" key="1">
    <source>
        <dbReference type="EMBL" id="GIG03172.1"/>
    </source>
</evidence>
<dbReference type="Proteomes" id="UP000659904">
    <property type="component" value="Unassembled WGS sequence"/>
</dbReference>
<accession>A0A8J3KNM9</accession>
<organism evidence="1 2">
    <name type="scientific">Catellatospora citrea</name>
    <dbReference type="NCBI Taxonomy" id="53366"/>
    <lineage>
        <taxon>Bacteria</taxon>
        <taxon>Bacillati</taxon>
        <taxon>Actinomycetota</taxon>
        <taxon>Actinomycetes</taxon>
        <taxon>Micromonosporales</taxon>
        <taxon>Micromonosporaceae</taxon>
        <taxon>Catellatospora</taxon>
    </lineage>
</organism>
<sequence length="95" mass="10762">MCYAAIIILDYPPKEFYETAAADLNAFNDEGNAAYQRDRTPIGRVRGFLSNSFNNFETSVASLLKLAQVAAMGLLIWLWWRGDLDLVELAKQLFQ</sequence>
<dbReference type="AlphaFoldDB" id="A0A8J3KNM9"/>
<dbReference type="EMBL" id="BONH01000074">
    <property type="protein sequence ID" value="GIG03172.1"/>
    <property type="molecule type" value="Genomic_DNA"/>
</dbReference>
<gene>
    <name evidence="1" type="ORF">Cci01nite_82650</name>
</gene>
<evidence type="ECO:0000313" key="2">
    <source>
        <dbReference type="Proteomes" id="UP000659904"/>
    </source>
</evidence>
<name>A0A8J3KNM9_9ACTN</name>